<evidence type="ECO:0000313" key="4">
    <source>
        <dbReference type="Proteomes" id="UP000006023"/>
    </source>
</evidence>
<keyword evidence="4" id="KW-1185">Reference proteome</keyword>
<organism evidence="3 4">
    <name type="scientific">Gordonia amarae NBRC 15530</name>
    <dbReference type="NCBI Taxonomy" id="1075090"/>
    <lineage>
        <taxon>Bacteria</taxon>
        <taxon>Bacillati</taxon>
        <taxon>Actinomycetota</taxon>
        <taxon>Actinomycetes</taxon>
        <taxon>Mycobacteriales</taxon>
        <taxon>Gordoniaceae</taxon>
        <taxon>Gordonia</taxon>
    </lineage>
</organism>
<sequence length="315" mass="32091">MPLSFGVRVSGSRGVPLSFGVRVSGSRCVSGSGIKVARLILGGMRLAMAQISSGTDPAENLRLVAEATGRAAADGAELVVFPEATMCRFGVKLGPIAQPLDGSWADGVATIAAEHGVSVVAGMFTPEPDGGRVKNTLLAVTPGGQRTGYDKIHLYDAFGFAESRTVAPGAQPVLITVAGCRVGLATCYDIRFPRLFTALARAGADLIVVPASWGAGPGKLRQWQALATARALDATAYVAAVGQAEPPDPEVAASGAPTGIGHSQITDPFGSVVAAYGSASEVGVHDIDTAAVGKARTALAVLANEQDLTEPRLAF</sequence>
<dbReference type="InterPro" id="IPR036526">
    <property type="entry name" value="C-N_Hydrolase_sf"/>
</dbReference>
<dbReference type="InterPro" id="IPR001110">
    <property type="entry name" value="UPF0012_CS"/>
</dbReference>
<gene>
    <name evidence="3" type="ORF">GOAMR_26_00280</name>
</gene>
<dbReference type="CDD" id="cd07581">
    <property type="entry name" value="nitrilase_3"/>
    <property type="match status" value="1"/>
</dbReference>
<protein>
    <submittedName>
        <fullName evidence="3">Putative hydrolase</fullName>
    </submittedName>
</protein>
<name>G7GN80_9ACTN</name>
<proteinExistence type="inferred from homology"/>
<dbReference type="EMBL" id="BAED01000026">
    <property type="protein sequence ID" value="GAB05055.1"/>
    <property type="molecule type" value="Genomic_DNA"/>
</dbReference>
<dbReference type="STRING" id="1075090.GOAMR_26_00280"/>
<dbReference type="eggNOG" id="COG0388">
    <property type="taxonomic scope" value="Bacteria"/>
</dbReference>
<accession>G7GN80</accession>
<dbReference type="Gene3D" id="3.60.110.10">
    <property type="entry name" value="Carbon-nitrogen hydrolase"/>
    <property type="match status" value="1"/>
</dbReference>
<evidence type="ECO:0000313" key="3">
    <source>
        <dbReference type="EMBL" id="GAB05055.1"/>
    </source>
</evidence>
<dbReference type="GO" id="GO:0016787">
    <property type="term" value="F:hydrolase activity"/>
    <property type="evidence" value="ECO:0007669"/>
    <property type="project" value="UniProtKB-KW"/>
</dbReference>
<evidence type="ECO:0000259" key="2">
    <source>
        <dbReference type="PROSITE" id="PS50263"/>
    </source>
</evidence>
<reference evidence="3 4" key="1">
    <citation type="submission" date="2011-11" db="EMBL/GenBank/DDBJ databases">
        <title>Whole genome shotgun sequence of Gordonia amarae NBRC 15530.</title>
        <authorList>
            <person name="Takarada H."/>
            <person name="Hosoyama A."/>
            <person name="Tsuchikane K."/>
            <person name="Katsumata H."/>
            <person name="Yamazaki S."/>
            <person name="Fujita N."/>
        </authorList>
    </citation>
    <scope>NUCLEOTIDE SEQUENCE [LARGE SCALE GENOMIC DNA]</scope>
    <source>
        <strain evidence="3 4">NBRC 15530</strain>
    </source>
</reference>
<dbReference type="PROSITE" id="PS50263">
    <property type="entry name" value="CN_HYDROLASE"/>
    <property type="match status" value="1"/>
</dbReference>
<keyword evidence="3" id="KW-0378">Hydrolase</keyword>
<dbReference type="PANTHER" id="PTHR23088">
    <property type="entry name" value="NITRILASE-RELATED"/>
    <property type="match status" value="1"/>
</dbReference>
<dbReference type="InterPro" id="IPR003010">
    <property type="entry name" value="C-N_Hydrolase"/>
</dbReference>
<dbReference type="AlphaFoldDB" id="G7GN80"/>
<comment type="similarity">
    <text evidence="1">Belongs to the carbon-nitrogen hydrolase superfamily. NIT1/NIT2 family.</text>
</comment>
<dbReference type="PANTHER" id="PTHR23088:SF27">
    <property type="entry name" value="DEAMINATED GLUTATHIONE AMIDASE"/>
    <property type="match status" value="1"/>
</dbReference>
<comment type="caution">
    <text evidence="3">The sequence shown here is derived from an EMBL/GenBank/DDBJ whole genome shotgun (WGS) entry which is preliminary data.</text>
</comment>
<dbReference type="SUPFAM" id="SSF56317">
    <property type="entry name" value="Carbon-nitrogen hydrolase"/>
    <property type="match status" value="1"/>
</dbReference>
<dbReference type="Proteomes" id="UP000006023">
    <property type="component" value="Unassembled WGS sequence"/>
</dbReference>
<feature type="domain" description="CN hydrolase" evidence="2">
    <location>
        <begin position="44"/>
        <end position="289"/>
    </location>
</feature>
<dbReference type="PROSITE" id="PS01227">
    <property type="entry name" value="UPF0012"/>
    <property type="match status" value="1"/>
</dbReference>
<dbReference type="Pfam" id="PF00795">
    <property type="entry name" value="CN_hydrolase"/>
    <property type="match status" value="1"/>
</dbReference>
<evidence type="ECO:0000256" key="1">
    <source>
        <dbReference type="ARBA" id="ARBA00010613"/>
    </source>
</evidence>